<dbReference type="Proteomes" id="UP000009282">
    <property type="component" value="Chromosome"/>
</dbReference>
<dbReference type="InterPro" id="IPR024531">
    <property type="entry name" value="Erythronate-4-P_DHase_dimer"/>
</dbReference>
<keyword evidence="4 5" id="KW-0664">Pyridoxine biosynthesis</keyword>
<keyword evidence="10" id="KW-1185">Reference proteome</keyword>
<feature type="domain" description="D-isomer specific 2-hydroxyacid dehydrogenase NAD-binding" evidence="7">
    <location>
        <begin position="116"/>
        <end position="256"/>
    </location>
</feature>
<feature type="binding site" evidence="5">
    <location>
        <position position="232"/>
    </location>
    <ligand>
        <name>NAD(+)</name>
        <dbReference type="ChEBI" id="CHEBI:57540"/>
    </ligand>
</feature>
<evidence type="ECO:0000256" key="2">
    <source>
        <dbReference type="ARBA" id="ARBA00023002"/>
    </source>
</evidence>
<dbReference type="GO" id="GO:0005829">
    <property type="term" value="C:cytosol"/>
    <property type="evidence" value="ECO:0007669"/>
    <property type="project" value="TreeGrafter"/>
</dbReference>
<dbReference type="Pfam" id="PF11890">
    <property type="entry name" value="DUF3410"/>
    <property type="match status" value="1"/>
</dbReference>
<sequence>MKILYDTAMPYANAFFSGLGDANAFELGSLNSEALVDVDALFVRSTTKVTAELLQKANKLQFVATATAGFNHIDVDYLERSGITWYAAGGCNAVAVAEYVIGAILQLAHEDNFNPFDKKVAIIGAGNVGTALSQILDGLQLNYVLCDPPLQEAGDRRSFVDLTDALQADIICLHTPLTSKGKHPTLHMLGKEQLLTLSAHQYVINACRGEVIDNDALLNCYSLGQHLNVVLDVWENEPFINHQLIPYVRLATAHIAGHTLEGKARGTSMVYDAFCKHLNLQSQLKLEQFLPRFENNPMVNSSNSSFNQLFQLVKYMYDIKKDDGIFRARMAKSKAFAAIRKHYPIRREFSAAEVTFCTEEADETNKKNVAKIAASIGFKIAN</sequence>
<comment type="function">
    <text evidence="5">Catalyzes the oxidation of erythronate-4-phosphate to 3-hydroxy-2-oxo-4-phosphonooxybutanoate.</text>
</comment>
<keyword evidence="2 5" id="KW-0560">Oxidoreductase</keyword>
<dbReference type="EC" id="1.1.1.290" evidence="5"/>
<proteinExistence type="inferred from homology"/>
<dbReference type="AlphaFoldDB" id="G4QHS7"/>
<dbReference type="PANTHER" id="PTHR10996:SF178">
    <property type="entry name" value="2-HYDROXYACID DEHYDROGENASE YGL185C-RELATED"/>
    <property type="match status" value="1"/>
</dbReference>
<comment type="catalytic activity">
    <reaction evidence="5">
        <text>4-phospho-D-erythronate + NAD(+) = (R)-3-hydroxy-2-oxo-4-phosphooxybutanoate + NADH + H(+)</text>
        <dbReference type="Rhea" id="RHEA:18829"/>
        <dbReference type="ChEBI" id="CHEBI:15378"/>
        <dbReference type="ChEBI" id="CHEBI:57540"/>
        <dbReference type="ChEBI" id="CHEBI:57945"/>
        <dbReference type="ChEBI" id="CHEBI:58538"/>
        <dbReference type="ChEBI" id="CHEBI:58766"/>
        <dbReference type="EC" id="1.1.1.290"/>
    </reaction>
</comment>
<dbReference type="Pfam" id="PF02826">
    <property type="entry name" value="2-Hacid_dh_C"/>
    <property type="match status" value="1"/>
</dbReference>
<dbReference type="STRING" id="1085623.GNIT_2201"/>
<dbReference type="InterPro" id="IPR006140">
    <property type="entry name" value="D-isomer_DH_NAD-bd"/>
</dbReference>
<dbReference type="HAMAP" id="MF_01825">
    <property type="entry name" value="PdxB"/>
    <property type="match status" value="1"/>
</dbReference>
<keyword evidence="3 5" id="KW-0520">NAD</keyword>
<organism evidence="9 10">
    <name type="scientific">Glaciecola nitratireducens (strain JCM 12485 / KCTC 12276 / FR1064)</name>
    <dbReference type="NCBI Taxonomy" id="1085623"/>
    <lineage>
        <taxon>Bacteria</taxon>
        <taxon>Pseudomonadati</taxon>
        <taxon>Pseudomonadota</taxon>
        <taxon>Gammaproteobacteria</taxon>
        <taxon>Alteromonadales</taxon>
        <taxon>Alteromonadaceae</taxon>
        <taxon>Brumicola</taxon>
    </lineage>
</organism>
<gene>
    <name evidence="5 9" type="primary">pdxB</name>
    <name evidence="9" type="ordered locus">GNIT_2201</name>
</gene>
<feature type="binding site" evidence="5">
    <location>
        <position position="257"/>
    </location>
    <ligand>
        <name>NAD(+)</name>
        <dbReference type="ChEBI" id="CHEBI:57540"/>
    </ligand>
</feature>
<dbReference type="GO" id="GO:0046983">
    <property type="term" value="F:protein dimerization activity"/>
    <property type="evidence" value="ECO:0007669"/>
    <property type="project" value="InterPro"/>
</dbReference>
<evidence type="ECO:0000313" key="10">
    <source>
        <dbReference type="Proteomes" id="UP000009282"/>
    </source>
</evidence>
<dbReference type="InterPro" id="IPR050223">
    <property type="entry name" value="D-isomer_2-hydroxyacid_DH"/>
</dbReference>
<feature type="domain" description="Erythronate-4-phosphate dehydrogenase dimerisation" evidence="8">
    <location>
        <begin position="289"/>
        <end position="357"/>
    </location>
</feature>
<name>G4QHS7_GLANF</name>
<evidence type="ECO:0000256" key="4">
    <source>
        <dbReference type="ARBA" id="ARBA00023096"/>
    </source>
</evidence>
<dbReference type="Gene3D" id="3.40.50.720">
    <property type="entry name" value="NAD(P)-binding Rossmann-like Domain"/>
    <property type="match status" value="2"/>
</dbReference>
<dbReference type="GO" id="GO:0051287">
    <property type="term" value="F:NAD binding"/>
    <property type="evidence" value="ECO:0007669"/>
    <property type="project" value="InterPro"/>
</dbReference>
<dbReference type="InterPro" id="IPR038251">
    <property type="entry name" value="PdxB_dimer_sf"/>
</dbReference>
<comment type="subcellular location">
    <subcellularLocation>
        <location evidence="5">Cytoplasm</location>
    </subcellularLocation>
</comment>
<dbReference type="InterPro" id="IPR020921">
    <property type="entry name" value="Erythronate-4-P_DHase"/>
</dbReference>
<dbReference type="PANTHER" id="PTHR10996">
    <property type="entry name" value="2-HYDROXYACID DEHYDROGENASE-RELATED"/>
    <property type="match status" value="1"/>
</dbReference>
<keyword evidence="1 5" id="KW-0963">Cytoplasm</keyword>
<dbReference type="InterPro" id="IPR006139">
    <property type="entry name" value="D-isomer_2_OHA_DH_cat_dom"/>
</dbReference>
<feature type="binding site" evidence="5">
    <location>
        <position position="147"/>
    </location>
    <ligand>
        <name>NAD(+)</name>
        <dbReference type="ChEBI" id="CHEBI:57540"/>
    </ligand>
</feature>
<dbReference type="GO" id="GO:0008615">
    <property type="term" value="P:pyridoxine biosynthetic process"/>
    <property type="evidence" value="ECO:0007669"/>
    <property type="project" value="UniProtKB-UniRule"/>
</dbReference>
<feature type="domain" description="D-isomer specific 2-hydroxyacid dehydrogenase catalytic" evidence="6">
    <location>
        <begin position="32"/>
        <end position="279"/>
    </location>
</feature>
<comment type="subunit">
    <text evidence="5">Homodimer.</text>
</comment>
<dbReference type="UniPathway" id="UPA00244">
    <property type="reaction ID" value="UER00310"/>
</dbReference>
<feature type="active site" evidence="5">
    <location>
        <position position="237"/>
    </location>
</feature>
<evidence type="ECO:0000313" key="9">
    <source>
        <dbReference type="EMBL" id="AEP30304.1"/>
    </source>
</evidence>
<dbReference type="GO" id="GO:0030267">
    <property type="term" value="F:glyoxylate reductase (NADPH) activity"/>
    <property type="evidence" value="ECO:0007669"/>
    <property type="project" value="TreeGrafter"/>
</dbReference>
<dbReference type="Pfam" id="PF00389">
    <property type="entry name" value="2-Hacid_dh"/>
    <property type="match status" value="1"/>
</dbReference>
<dbReference type="InterPro" id="IPR036291">
    <property type="entry name" value="NAD(P)-bd_dom_sf"/>
</dbReference>
<accession>G4QHS7</accession>
<reference evidence="9 10" key="1">
    <citation type="journal article" date="2011" name="J. Bacteriol.">
        <title>Complete genome sequence of seawater bacterium Glaciecola nitratireducens FR1064T.</title>
        <authorList>
            <person name="Bian F."/>
            <person name="Qin Q.L."/>
            <person name="Xie B.B."/>
            <person name="Shu Y.L."/>
            <person name="Zhang X.Y."/>
            <person name="Yu Y."/>
            <person name="Chen B."/>
            <person name="Chen X.L."/>
            <person name="Zhou B.C."/>
            <person name="Zhang Y.Z."/>
        </authorList>
    </citation>
    <scope>NUCLEOTIDE SEQUENCE [LARGE SCALE GENOMIC DNA]</scope>
    <source>
        <strain evidence="10">JCM 12485 / KCTC 12276 / FR1064</strain>
    </source>
</reference>
<dbReference type="KEGG" id="gni:GNIT_2201"/>
<dbReference type="CDD" id="cd12158">
    <property type="entry name" value="ErythrP_dh"/>
    <property type="match status" value="1"/>
</dbReference>
<feature type="active site" description="Proton donor" evidence="5">
    <location>
        <position position="254"/>
    </location>
</feature>
<feature type="binding site" evidence="5">
    <location>
        <position position="175"/>
    </location>
    <ligand>
        <name>NAD(+)</name>
        <dbReference type="ChEBI" id="CHEBI:57540"/>
    </ligand>
</feature>
<evidence type="ECO:0000259" key="8">
    <source>
        <dbReference type="Pfam" id="PF11890"/>
    </source>
</evidence>
<dbReference type="SUPFAM" id="SSF51735">
    <property type="entry name" value="NAD(P)-binding Rossmann-fold domains"/>
    <property type="match status" value="1"/>
</dbReference>
<dbReference type="EMBL" id="CP003060">
    <property type="protein sequence ID" value="AEP30304.1"/>
    <property type="molecule type" value="Genomic_DNA"/>
</dbReference>
<dbReference type="Gene3D" id="3.30.1370.170">
    <property type="match status" value="1"/>
</dbReference>
<comment type="pathway">
    <text evidence="5">Cofactor biosynthesis; pyridoxine 5'-phosphate biosynthesis; pyridoxine 5'-phosphate from D-erythrose 4-phosphate: step 2/5.</text>
</comment>
<evidence type="ECO:0000259" key="6">
    <source>
        <dbReference type="Pfam" id="PF00389"/>
    </source>
</evidence>
<dbReference type="HOGENOM" id="CLU_019796_4_0_6"/>
<evidence type="ECO:0000259" key="7">
    <source>
        <dbReference type="Pfam" id="PF02826"/>
    </source>
</evidence>
<evidence type="ECO:0000256" key="1">
    <source>
        <dbReference type="ARBA" id="ARBA00022490"/>
    </source>
</evidence>
<comment type="similarity">
    <text evidence="5">Belongs to the D-isomer specific 2-hydroxyacid dehydrogenase family. PdxB subfamily.</text>
</comment>
<protein>
    <recommendedName>
        <fullName evidence="5">Erythronate-4-phosphate dehydrogenase</fullName>
        <ecNumber evidence="5">1.1.1.290</ecNumber>
    </recommendedName>
</protein>
<evidence type="ECO:0000256" key="3">
    <source>
        <dbReference type="ARBA" id="ARBA00023027"/>
    </source>
</evidence>
<evidence type="ECO:0000256" key="5">
    <source>
        <dbReference type="HAMAP-Rule" id="MF_01825"/>
    </source>
</evidence>
<feature type="binding site" evidence="5">
    <location>
        <position position="67"/>
    </location>
    <ligand>
        <name>substrate</name>
    </ligand>
</feature>
<dbReference type="GO" id="GO:0033711">
    <property type="term" value="F:4-phosphoerythronate dehydrogenase activity"/>
    <property type="evidence" value="ECO:0007669"/>
    <property type="project" value="UniProtKB-EC"/>
</dbReference>
<dbReference type="RefSeq" id="WP_014109177.1">
    <property type="nucleotide sequence ID" value="NC_016041.1"/>
</dbReference>
<comment type="caution">
    <text evidence="5">Lacks conserved residue(s) required for the propagation of feature annotation.</text>
</comment>
<feature type="binding site" evidence="5">
    <location>
        <position position="45"/>
    </location>
    <ligand>
        <name>substrate</name>
    </ligand>
</feature>
<dbReference type="GO" id="GO:0016618">
    <property type="term" value="F:hydroxypyruvate reductase [NAD(P)H] activity"/>
    <property type="evidence" value="ECO:0007669"/>
    <property type="project" value="TreeGrafter"/>
</dbReference>
<dbReference type="SUPFAM" id="SSF52283">
    <property type="entry name" value="Formate/glycerate dehydrogenase catalytic domain-like"/>
    <property type="match status" value="1"/>
</dbReference>
<dbReference type="eggNOG" id="COG0111">
    <property type="taxonomic scope" value="Bacteria"/>
</dbReference>
<dbReference type="OrthoDB" id="9770208at2"/>
<feature type="active site" evidence="5">
    <location>
        <position position="208"/>
    </location>
</feature>